<dbReference type="InterPro" id="IPR036938">
    <property type="entry name" value="PAP2/HPO_sf"/>
</dbReference>
<evidence type="ECO:0000313" key="3">
    <source>
        <dbReference type="EMBL" id="CAA9356025.1"/>
    </source>
</evidence>
<dbReference type="EMBL" id="CADCTW010000187">
    <property type="protein sequence ID" value="CAA9356025.1"/>
    <property type="molecule type" value="Genomic_DNA"/>
</dbReference>
<dbReference type="GO" id="GO:0004601">
    <property type="term" value="F:peroxidase activity"/>
    <property type="evidence" value="ECO:0007669"/>
    <property type="project" value="InterPro"/>
</dbReference>
<gene>
    <name evidence="3" type="ORF">AVDCRST_MAG68-4430</name>
</gene>
<accession>A0A6J4MD34</accession>
<dbReference type="SUPFAM" id="SSF48317">
    <property type="entry name" value="Acid phosphatase/Vanadium-dependent haloperoxidase"/>
    <property type="match status" value="1"/>
</dbReference>
<protein>
    <recommendedName>
        <fullName evidence="2">Phosphatidic acid phosphatase type 2/haloperoxidase domain-containing protein</fullName>
    </recommendedName>
</protein>
<feature type="domain" description="Phosphatidic acid phosphatase type 2/haloperoxidase" evidence="2">
    <location>
        <begin position="216"/>
        <end position="349"/>
    </location>
</feature>
<dbReference type="PANTHER" id="PTHR34599">
    <property type="entry name" value="PEROXIDASE-RELATED"/>
    <property type="match status" value="1"/>
</dbReference>
<feature type="compositionally biased region" description="Basic and acidic residues" evidence="1">
    <location>
        <begin position="423"/>
        <end position="440"/>
    </location>
</feature>
<dbReference type="InterPro" id="IPR052559">
    <property type="entry name" value="V-haloperoxidase"/>
</dbReference>
<dbReference type="InterPro" id="IPR016119">
    <property type="entry name" value="Br/Cl_peroxidase_C"/>
</dbReference>
<dbReference type="CDD" id="cd03398">
    <property type="entry name" value="PAP2_haloperoxidase"/>
    <property type="match status" value="1"/>
</dbReference>
<feature type="region of interest" description="Disordered" evidence="1">
    <location>
        <begin position="401"/>
        <end position="449"/>
    </location>
</feature>
<reference evidence="3" key="1">
    <citation type="submission" date="2020-02" db="EMBL/GenBank/DDBJ databases">
        <authorList>
            <person name="Meier V. D."/>
        </authorList>
    </citation>
    <scope>NUCLEOTIDE SEQUENCE</scope>
    <source>
        <strain evidence="3">AVDCRST_MAG68</strain>
    </source>
</reference>
<dbReference type="Gene3D" id="1.10.606.10">
    <property type="entry name" value="Vanadium-containing Chloroperoxidase, domain 2"/>
    <property type="match status" value="1"/>
</dbReference>
<evidence type="ECO:0000256" key="1">
    <source>
        <dbReference type="SAM" id="MobiDB-lite"/>
    </source>
</evidence>
<dbReference type="InterPro" id="IPR000326">
    <property type="entry name" value="PAP2/HPO"/>
</dbReference>
<dbReference type="Pfam" id="PF01569">
    <property type="entry name" value="PAP2"/>
    <property type="match status" value="1"/>
</dbReference>
<proteinExistence type="predicted"/>
<dbReference type="PANTHER" id="PTHR34599:SF1">
    <property type="entry name" value="PHOSPHATIDIC ACID PHOSPHATASE TYPE 2_HALOPEROXIDASE DOMAIN-CONTAINING PROTEIN"/>
    <property type="match status" value="1"/>
</dbReference>
<evidence type="ECO:0000259" key="2">
    <source>
        <dbReference type="Pfam" id="PF01569"/>
    </source>
</evidence>
<organism evidence="3">
    <name type="scientific">uncultured Gemmatimonadota bacterium</name>
    <dbReference type="NCBI Taxonomy" id="203437"/>
    <lineage>
        <taxon>Bacteria</taxon>
        <taxon>Pseudomonadati</taxon>
        <taxon>Gemmatimonadota</taxon>
        <taxon>environmental samples</taxon>
    </lineage>
</organism>
<name>A0A6J4MD34_9BACT</name>
<sequence length="449" mass="49748">MTCVEKRYECRVPEYALTGPQVEPEASFWNHCPQLRMVSLKELTDVTDDRNDPRYFPPYPDFCSSAGQKEIRREFEELVDLSKRRDDPCELVSKGDCPALTRTPCEPRKDLPKAFGCRAPVSRLFNLMPPALGAVQVNRLPGQQVIRTGRGMARAVEAETPGIFHRHALNYLITTRAWSPPRQALVWAALDVAIASALQAAWYYKWLSPRQFTSRRPRPIEYARSNRLQLDVLYDRPDELNPMYITCPDARPCADPRGFSPGTPRHPAYPSGHSTYAGAASTVLAYFFGNDDTPEFLAPGAPPSKIGDELRNMADNIGFGRMWAGIHWRSDHEAGLKLGQVVGCLVLRQLASICGGSFELCPAMPPARSQCSCRDSAPCPATKPPSCRDLKRQAEACKKACPPCGQSNTDVPDPCGESMADARTADGMRAARPEDLDRRSVQQGGVPQQ</sequence>
<dbReference type="AlphaFoldDB" id="A0A6J4MD34"/>